<gene>
    <name evidence="5" type="ORF">FB45DRAFT_21269</name>
</gene>
<dbReference type="GO" id="GO:0016491">
    <property type="term" value="F:oxidoreductase activity"/>
    <property type="evidence" value="ECO:0007669"/>
    <property type="project" value="UniProtKB-KW"/>
</dbReference>
<dbReference type="Pfam" id="PF11807">
    <property type="entry name" value="UstYa"/>
    <property type="match status" value="1"/>
</dbReference>
<keyword evidence="6" id="KW-1185">Reference proteome</keyword>
<keyword evidence="4" id="KW-0812">Transmembrane</keyword>
<evidence type="ECO:0000313" key="6">
    <source>
        <dbReference type="Proteomes" id="UP001221142"/>
    </source>
</evidence>
<dbReference type="Proteomes" id="UP001221142">
    <property type="component" value="Unassembled WGS sequence"/>
</dbReference>
<dbReference type="EMBL" id="JARKIF010000001">
    <property type="protein sequence ID" value="KAJ7650622.1"/>
    <property type="molecule type" value="Genomic_DNA"/>
</dbReference>
<dbReference type="PANTHER" id="PTHR33365">
    <property type="entry name" value="YALI0B05434P"/>
    <property type="match status" value="1"/>
</dbReference>
<dbReference type="PANTHER" id="PTHR33365:SF11">
    <property type="entry name" value="TAT PATHWAY SIGNAL SEQUENCE"/>
    <property type="match status" value="1"/>
</dbReference>
<comment type="caution">
    <text evidence="5">The sequence shown here is derived from an EMBL/GenBank/DDBJ whole genome shotgun (WGS) entry which is preliminary data.</text>
</comment>
<dbReference type="GO" id="GO:0043386">
    <property type="term" value="P:mycotoxin biosynthetic process"/>
    <property type="evidence" value="ECO:0007669"/>
    <property type="project" value="InterPro"/>
</dbReference>
<keyword evidence="2" id="KW-0560">Oxidoreductase</keyword>
<accession>A0AAD7G2D6</accession>
<dbReference type="InterPro" id="IPR021765">
    <property type="entry name" value="UstYa-like"/>
</dbReference>
<evidence type="ECO:0000256" key="3">
    <source>
        <dbReference type="ARBA" id="ARBA00035112"/>
    </source>
</evidence>
<reference evidence="5" key="1">
    <citation type="submission" date="2023-03" db="EMBL/GenBank/DDBJ databases">
        <title>Massive genome expansion in bonnet fungi (Mycena s.s.) driven by repeated elements and novel gene families across ecological guilds.</title>
        <authorList>
            <consortium name="Lawrence Berkeley National Laboratory"/>
            <person name="Harder C.B."/>
            <person name="Miyauchi S."/>
            <person name="Viragh M."/>
            <person name="Kuo A."/>
            <person name="Thoen E."/>
            <person name="Andreopoulos B."/>
            <person name="Lu D."/>
            <person name="Skrede I."/>
            <person name="Drula E."/>
            <person name="Henrissat B."/>
            <person name="Morin E."/>
            <person name="Kohler A."/>
            <person name="Barry K."/>
            <person name="LaButti K."/>
            <person name="Morin E."/>
            <person name="Salamov A."/>
            <person name="Lipzen A."/>
            <person name="Mereny Z."/>
            <person name="Hegedus B."/>
            <person name="Baldrian P."/>
            <person name="Stursova M."/>
            <person name="Weitz H."/>
            <person name="Taylor A."/>
            <person name="Grigoriev I.V."/>
            <person name="Nagy L.G."/>
            <person name="Martin F."/>
            <person name="Kauserud H."/>
        </authorList>
    </citation>
    <scope>NUCLEOTIDE SEQUENCE</scope>
    <source>
        <strain evidence="5">9284</strain>
    </source>
</reference>
<comment type="pathway">
    <text evidence="1">Mycotoxin biosynthesis.</text>
</comment>
<evidence type="ECO:0000256" key="2">
    <source>
        <dbReference type="ARBA" id="ARBA00023002"/>
    </source>
</evidence>
<proteinExistence type="inferred from homology"/>
<evidence type="ECO:0000313" key="5">
    <source>
        <dbReference type="EMBL" id="KAJ7650622.1"/>
    </source>
</evidence>
<evidence type="ECO:0000256" key="1">
    <source>
        <dbReference type="ARBA" id="ARBA00004685"/>
    </source>
</evidence>
<evidence type="ECO:0000256" key="4">
    <source>
        <dbReference type="SAM" id="Phobius"/>
    </source>
</evidence>
<keyword evidence="4" id="KW-0472">Membrane</keyword>
<organism evidence="5 6">
    <name type="scientific">Roridomyces roridus</name>
    <dbReference type="NCBI Taxonomy" id="1738132"/>
    <lineage>
        <taxon>Eukaryota</taxon>
        <taxon>Fungi</taxon>
        <taxon>Dikarya</taxon>
        <taxon>Basidiomycota</taxon>
        <taxon>Agaricomycotina</taxon>
        <taxon>Agaricomycetes</taxon>
        <taxon>Agaricomycetidae</taxon>
        <taxon>Agaricales</taxon>
        <taxon>Marasmiineae</taxon>
        <taxon>Mycenaceae</taxon>
        <taxon>Roridomyces</taxon>
    </lineage>
</organism>
<name>A0AAD7G2D6_9AGAR</name>
<comment type="similarity">
    <text evidence="3">Belongs to the ustYa family.</text>
</comment>
<dbReference type="AlphaFoldDB" id="A0AAD7G2D6"/>
<feature type="transmembrane region" description="Helical" evidence="4">
    <location>
        <begin position="7"/>
        <end position="26"/>
    </location>
</feature>
<sequence>MRTSTPLLALFCVFVLKIGGILWLRFATSLNPTYTYEGEDYPRAWPIPMAGPVHMPLENTVRYALDSPDGELEWDAMTPENGILHLGKHKQPFSISMFHQLRCISLLRREMLSAQKTNQTKPDDPLNTHCLNYMRQQLFCAADTVLDVVLGPLYHPLVAPEFFSCKNWEMVYDAVRKNQRGESH</sequence>
<protein>
    <submittedName>
        <fullName evidence="5">Uncharacterized protein</fullName>
    </submittedName>
</protein>
<keyword evidence="4" id="KW-1133">Transmembrane helix</keyword>